<dbReference type="OrthoDB" id="979732at2"/>
<evidence type="ECO:0000313" key="1">
    <source>
        <dbReference type="EMBL" id="KAB7530135.1"/>
    </source>
</evidence>
<accession>A0A6I1E2S2</accession>
<reference evidence="1 2" key="1">
    <citation type="submission" date="2019-10" db="EMBL/GenBank/DDBJ databases">
        <title>Muricauda olearia CL-SS4 JCM15563 genome.</title>
        <authorList>
            <person name="Liu L."/>
        </authorList>
    </citation>
    <scope>NUCLEOTIDE SEQUENCE [LARGE SCALE GENOMIC DNA]</scope>
    <source>
        <strain evidence="1 2">CL-SS4</strain>
    </source>
</reference>
<gene>
    <name evidence="1" type="ORF">F8C76_01050</name>
</gene>
<proteinExistence type="predicted"/>
<evidence type="ECO:0000313" key="2">
    <source>
        <dbReference type="Proteomes" id="UP000429785"/>
    </source>
</evidence>
<dbReference type="AlphaFoldDB" id="A0A6I1E2S2"/>
<dbReference type="EMBL" id="WELG01000001">
    <property type="protein sequence ID" value="KAB7530135.1"/>
    <property type="molecule type" value="Genomic_DNA"/>
</dbReference>
<name>A0A6I1E2S2_9FLAO</name>
<protein>
    <recommendedName>
        <fullName evidence="3">TerB family tellurite resistance protein</fullName>
    </recommendedName>
</protein>
<dbReference type="Proteomes" id="UP000429785">
    <property type="component" value="Unassembled WGS sequence"/>
</dbReference>
<dbReference type="RefSeq" id="WP_152130078.1">
    <property type="nucleotide sequence ID" value="NZ_WELG01000001.1"/>
</dbReference>
<sequence length="135" mass="15857">MMDSKKKLGNELYQNLGKLFYAVAMADHSIHAKEMDRLKEVVRDHWLEVDDIEDEYGTDSAFQIETVFDWLMEYEKDSDEIYEEFEAFYTEHKIVFPERVKQLTMSTARAITSAFAGSNKSELILLGRIELLFRT</sequence>
<dbReference type="SUPFAM" id="SSF158682">
    <property type="entry name" value="TerB-like"/>
    <property type="match status" value="1"/>
</dbReference>
<evidence type="ECO:0008006" key="3">
    <source>
        <dbReference type="Google" id="ProtNLM"/>
    </source>
</evidence>
<dbReference type="InterPro" id="IPR029024">
    <property type="entry name" value="TerB-like"/>
</dbReference>
<comment type="caution">
    <text evidence="1">The sequence shown here is derived from an EMBL/GenBank/DDBJ whole genome shotgun (WGS) entry which is preliminary data.</text>
</comment>
<organism evidence="1 2">
    <name type="scientific">Flagellimonas olearia</name>
    <dbReference type="NCBI Taxonomy" id="552546"/>
    <lineage>
        <taxon>Bacteria</taxon>
        <taxon>Pseudomonadati</taxon>
        <taxon>Bacteroidota</taxon>
        <taxon>Flavobacteriia</taxon>
        <taxon>Flavobacteriales</taxon>
        <taxon>Flavobacteriaceae</taxon>
        <taxon>Flagellimonas</taxon>
    </lineage>
</organism>